<sequence>MLSFETAQFEGILKKLSELNTTLSSDSKPISLSETELSRLVAIVKVLKDTSFYHTSKLADADMALLLKILKSWPPQMIFPGISSLIHKQSKQRNYWFQGPVSSW</sequence>
<dbReference type="PROSITE" id="PS51396">
    <property type="entry name" value="PUL"/>
    <property type="match status" value="1"/>
</dbReference>
<evidence type="ECO:0000259" key="1">
    <source>
        <dbReference type="PROSITE" id="PS51396"/>
    </source>
</evidence>
<organism evidence="2">
    <name type="scientific">Arundo donax</name>
    <name type="common">Giant reed</name>
    <name type="synonym">Donax arundinaceus</name>
    <dbReference type="NCBI Taxonomy" id="35708"/>
    <lineage>
        <taxon>Eukaryota</taxon>
        <taxon>Viridiplantae</taxon>
        <taxon>Streptophyta</taxon>
        <taxon>Embryophyta</taxon>
        <taxon>Tracheophyta</taxon>
        <taxon>Spermatophyta</taxon>
        <taxon>Magnoliopsida</taxon>
        <taxon>Liliopsida</taxon>
        <taxon>Poales</taxon>
        <taxon>Poaceae</taxon>
        <taxon>PACMAD clade</taxon>
        <taxon>Arundinoideae</taxon>
        <taxon>Arundineae</taxon>
        <taxon>Arundo</taxon>
    </lineage>
</organism>
<name>A0A0A9CL76_ARUDO</name>
<evidence type="ECO:0000313" key="2">
    <source>
        <dbReference type="EMBL" id="JAD76346.1"/>
    </source>
</evidence>
<dbReference type="InterPro" id="IPR011989">
    <property type="entry name" value="ARM-like"/>
</dbReference>
<accession>A0A0A9CL76</accession>
<dbReference type="EMBL" id="GBRH01221549">
    <property type="protein sequence ID" value="JAD76346.1"/>
    <property type="molecule type" value="Transcribed_RNA"/>
</dbReference>
<reference evidence="2" key="2">
    <citation type="journal article" date="2015" name="Data Brief">
        <title>Shoot transcriptome of the giant reed, Arundo donax.</title>
        <authorList>
            <person name="Barrero R.A."/>
            <person name="Guerrero F.D."/>
            <person name="Moolhuijzen P."/>
            <person name="Goolsby J.A."/>
            <person name="Tidwell J."/>
            <person name="Bellgard S.E."/>
            <person name="Bellgard M.I."/>
        </authorList>
    </citation>
    <scope>NUCLEOTIDE SEQUENCE</scope>
    <source>
        <tissue evidence="2">Shoot tissue taken approximately 20 cm above the soil surface</tissue>
    </source>
</reference>
<dbReference type="AlphaFoldDB" id="A0A0A9CL76"/>
<dbReference type="Pfam" id="PF08324">
    <property type="entry name" value="PUL"/>
    <property type="match status" value="1"/>
</dbReference>
<dbReference type="Gene3D" id="1.25.10.10">
    <property type="entry name" value="Leucine-rich Repeat Variant"/>
    <property type="match status" value="1"/>
</dbReference>
<feature type="domain" description="PUL" evidence="1">
    <location>
        <begin position="1"/>
        <end position="104"/>
    </location>
</feature>
<dbReference type="InterPro" id="IPR013535">
    <property type="entry name" value="PUL_dom"/>
</dbReference>
<proteinExistence type="predicted"/>
<protein>
    <recommendedName>
        <fullName evidence="1">PUL domain-containing protein</fullName>
    </recommendedName>
</protein>
<reference evidence="2" key="1">
    <citation type="submission" date="2014-09" db="EMBL/GenBank/DDBJ databases">
        <authorList>
            <person name="Magalhaes I.L.F."/>
            <person name="Oliveira U."/>
            <person name="Santos F.R."/>
            <person name="Vidigal T.H.D.A."/>
            <person name="Brescovit A.D."/>
            <person name="Santos A.J."/>
        </authorList>
    </citation>
    <scope>NUCLEOTIDE SEQUENCE</scope>
    <source>
        <tissue evidence="2">Shoot tissue taken approximately 20 cm above the soil surface</tissue>
    </source>
</reference>